<proteinExistence type="predicted"/>
<dbReference type="PANTHER" id="PTHR46249">
    <property type="entry name" value="CCHC-TYPE DOMAIN-CONTAINING PROTEIN-RELATED"/>
    <property type="match status" value="1"/>
</dbReference>
<dbReference type="OrthoDB" id="1429427at2759"/>
<dbReference type="InterPro" id="IPR056648">
    <property type="entry name" value="DUF7746"/>
</dbReference>
<evidence type="ECO:0000259" key="1">
    <source>
        <dbReference type="Pfam" id="PF24496"/>
    </source>
</evidence>
<keyword evidence="5" id="KW-1185">Reference proteome</keyword>
<dbReference type="EMBL" id="CM000842">
    <property type="protein sequence ID" value="KRH37884.1"/>
    <property type="molecule type" value="Genomic_DNA"/>
</dbReference>
<evidence type="ECO:0000313" key="5">
    <source>
        <dbReference type="Proteomes" id="UP000008827"/>
    </source>
</evidence>
<evidence type="ECO:0000259" key="2">
    <source>
        <dbReference type="Pfam" id="PF24925"/>
    </source>
</evidence>
<reference evidence="3 4" key="1">
    <citation type="journal article" date="2010" name="Nature">
        <title>Genome sequence of the palaeopolyploid soybean.</title>
        <authorList>
            <person name="Schmutz J."/>
            <person name="Cannon S.B."/>
            <person name="Schlueter J."/>
            <person name="Ma J."/>
            <person name="Mitros T."/>
            <person name="Nelson W."/>
            <person name="Hyten D.L."/>
            <person name="Song Q."/>
            <person name="Thelen J.J."/>
            <person name="Cheng J."/>
            <person name="Xu D."/>
            <person name="Hellsten U."/>
            <person name="May G.D."/>
            <person name="Yu Y."/>
            <person name="Sakurai T."/>
            <person name="Umezawa T."/>
            <person name="Bhattacharyya M.K."/>
            <person name="Sandhu D."/>
            <person name="Valliyodan B."/>
            <person name="Lindquist E."/>
            <person name="Peto M."/>
            <person name="Grant D."/>
            <person name="Shu S."/>
            <person name="Goodstein D."/>
            <person name="Barry K."/>
            <person name="Futrell-Griggs M."/>
            <person name="Abernathy B."/>
            <person name="Du J."/>
            <person name="Tian Z."/>
            <person name="Zhu L."/>
            <person name="Gill N."/>
            <person name="Joshi T."/>
            <person name="Libault M."/>
            <person name="Sethuraman A."/>
            <person name="Zhang X.-C."/>
            <person name="Shinozaki K."/>
            <person name="Nguyen H.T."/>
            <person name="Wing R.A."/>
            <person name="Cregan P."/>
            <person name="Specht J."/>
            <person name="Grimwood J."/>
            <person name="Rokhsar D."/>
            <person name="Stacey G."/>
            <person name="Shoemaker R.C."/>
            <person name="Jackson S.A."/>
        </authorList>
    </citation>
    <scope>NUCLEOTIDE SEQUENCE [LARGE SCALE GENOMIC DNA]</scope>
    <source>
        <strain evidence="4">cv. Williams 82</strain>
        <tissue evidence="3">Callus</tissue>
    </source>
</reference>
<name>A0A0R0I657_SOYBN</name>
<evidence type="ECO:0000313" key="3">
    <source>
        <dbReference type="EMBL" id="KRH37884.1"/>
    </source>
</evidence>
<sequence length="461" mass="53683">MGKGRIKPQKGETTLFITDMTKANVSLPGTIKWDEVTLPEKWVMDKATPSIPKLAPSIEQIKQDNSSKVEITFNRRNCFSSRIEASRQSEYELTRRSFSVRTRSIPVGLSRFESHNQVSSINLQGLYMTSSIPRTTYNQEPEEDQKKPLEKTFIPQRIWFFQHFRGAKRQQIQDKFYKFVEKVKINFPFFDWFHVYTTKENIDYPWQHDIISDSTTNVITNWQIKDGELIQSELPPTTQYQLPKINDNSDKLVMATPFKTKDVNEEITLKDIRSLMEQANYTNKYLLVLGESISKEKIFTKPKDHELSTSHVPKEKPLFEPFKVSENAKQKFRELRKHKSPTEEIGDNNSELLSKINSLLKTIPKTPQPSEESSKIRTRNTSKLINSINEDILSANNIYEWNIDAQTEYNIMNTLQHMTMVATSYQTSHECPEETIVDILVAGFSSQLKGWWDNYLTNDEK</sequence>
<organism evidence="3">
    <name type="scientific">Glycine max</name>
    <name type="common">Soybean</name>
    <name type="synonym">Glycine hispida</name>
    <dbReference type="NCBI Taxonomy" id="3847"/>
    <lineage>
        <taxon>Eukaryota</taxon>
        <taxon>Viridiplantae</taxon>
        <taxon>Streptophyta</taxon>
        <taxon>Embryophyta</taxon>
        <taxon>Tracheophyta</taxon>
        <taxon>Spermatophyta</taxon>
        <taxon>Magnoliopsida</taxon>
        <taxon>eudicotyledons</taxon>
        <taxon>Gunneridae</taxon>
        <taxon>Pentapetalae</taxon>
        <taxon>rosids</taxon>
        <taxon>fabids</taxon>
        <taxon>Fabales</taxon>
        <taxon>Fabaceae</taxon>
        <taxon>Papilionoideae</taxon>
        <taxon>50 kb inversion clade</taxon>
        <taxon>NPAAA clade</taxon>
        <taxon>indigoferoid/millettioid clade</taxon>
        <taxon>Phaseoleae</taxon>
        <taxon>Glycine</taxon>
        <taxon>Glycine subgen. Soja</taxon>
    </lineage>
</organism>
<evidence type="ECO:0000313" key="4">
    <source>
        <dbReference type="EnsemblPlants" id="KRH37884"/>
    </source>
</evidence>
<dbReference type="Gramene" id="KRH37884">
    <property type="protein sequence ID" value="KRH37884"/>
    <property type="gene ID" value="GLYMA_09G096400"/>
</dbReference>
<dbReference type="AlphaFoldDB" id="A0A0R0I657"/>
<gene>
    <name evidence="3" type="ORF">GLYMA_09G096400</name>
</gene>
<dbReference type="EnsemblPlants" id="KRH37884">
    <property type="protein sequence ID" value="KRH37884"/>
    <property type="gene ID" value="GLYMA_09G096400"/>
</dbReference>
<feature type="domain" description="DUF7746" evidence="2">
    <location>
        <begin position="394"/>
        <end position="461"/>
    </location>
</feature>
<dbReference type="SMR" id="A0A0R0I657"/>
<dbReference type="InterPro" id="IPR056010">
    <property type="entry name" value="DUF7588"/>
</dbReference>
<dbReference type="Proteomes" id="UP000008827">
    <property type="component" value="Chromosome 9"/>
</dbReference>
<dbReference type="Pfam" id="PF24925">
    <property type="entry name" value="DUF7746"/>
    <property type="match status" value="1"/>
</dbReference>
<dbReference type="Pfam" id="PF24496">
    <property type="entry name" value="DUF7588"/>
    <property type="match status" value="1"/>
</dbReference>
<protein>
    <submittedName>
        <fullName evidence="3 4">Uncharacterized protein</fullName>
    </submittedName>
</protein>
<feature type="domain" description="DUF7588" evidence="1">
    <location>
        <begin position="145"/>
        <end position="205"/>
    </location>
</feature>
<accession>A0A0R0I657</accession>
<dbReference type="InParanoid" id="A0A0R0I657"/>
<reference evidence="4" key="2">
    <citation type="submission" date="2018-02" db="UniProtKB">
        <authorList>
            <consortium name="EnsemblPlants"/>
        </authorList>
    </citation>
    <scope>IDENTIFICATION</scope>
    <source>
        <strain evidence="4">Williams 82</strain>
    </source>
</reference>
<dbReference type="PANTHER" id="PTHR46249:SF29">
    <property type="entry name" value="VIRAL MOVEMENT PROTEIN"/>
    <property type="match status" value="1"/>
</dbReference>
<reference evidence="3" key="3">
    <citation type="submission" date="2018-07" db="EMBL/GenBank/DDBJ databases">
        <title>WGS assembly of Glycine max.</title>
        <authorList>
            <person name="Schmutz J."/>
            <person name="Cannon S."/>
            <person name="Schlueter J."/>
            <person name="Ma J."/>
            <person name="Mitros T."/>
            <person name="Nelson W."/>
            <person name="Hyten D."/>
            <person name="Song Q."/>
            <person name="Thelen J."/>
            <person name="Cheng J."/>
            <person name="Xu D."/>
            <person name="Hellsten U."/>
            <person name="May G."/>
            <person name="Yu Y."/>
            <person name="Sakurai T."/>
            <person name="Umezawa T."/>
            <person name="Bhattacharyya M."/>
            <person name="Sandhu D."/>
            <person name="Valliyodan B."/>
            <person name="Lindquist E."/>
            <person name="Peto M."/>
            <person name="Grant D."/>
            <person name="Shu S."/>
            <person name="Goodstein D."/>
            <person name="Barry K."/>
            <person name="Futrell-Griggs M."/>
            <person name="Abernathy B."/>
            <person name="Du J."/>
            <person name="Tian Z."/>
            <person name="Zhu L."/>
            <person name="Gill N."/>
            <person name="Joshi T."/>
            <person name="Libault M."/>
            <person name="Sethuraman A."/>
            <person name="Zhang X."/>
            <person name="Shinozaki K."/>
            <person name="Nguyen H."/>
            <person name="Wing R."/>
            <person name="Cregan P."/>
            <person name="Specht J."/>
            <person name="Grimwood J."/>
            <person name="Rokhsar D."/>
            <person name="Stacey G."/>
            <person name="Shoemaker R."/>
            <person name="Jackson S."/>
        </authorList>
    </citation>
    <scope>NUCLEOTIDE SEQUENCE</scope>
    <source>
        <tissue evidence="3">Callus</tissue>
    </source>
</reference>